<dbReference type="EMBL" id="JAENGZ010000678">
    <property type="protein sequence ID" value="KAG6955390.1"/>
    <property type="molecule type" value="Genomic_DNA"/>
</dbReference>
<accession>A0A8T1UA84</accession>
<evidence type="ECO:0000313" key="2">
    <source>
        <dbReference type="Proteomes" id="UP000688947"/>
    </source>
</evidence>
<sequence>MPPTTARKIIKRGAPDVKTRGGPRVVCTKCTLEMRDVRVDYVEENDLYAVTQCRRCFFSTSKFK</sequence>
<dbReference type="Proteomes" id="UP000688947">
    <property type="component" value="Unassembled WGS sequence"/>
</dbReference>
<comment type="caution">
    <text evidence="1">The sequence shown here is derived from an EMBL/GenBank/DDBJ whole genome shotgun (WGS) entry which is preliminary data.</text>
</comment>
<proteinExistence type="predicted"/>
<protein>
    <submittedName>
        <fullName evidence="1">Uncharacterized protein</fullName>
    </submittedName>
</protein>
<name>A0A8T1UA84_9STRA</name>
<organism evidence="1 2">
    <name type="scientific">Phytophthora cactorum</name>
    <dbReference type="NCBI Taxonomy" id="29920"/>
    <lineage>
        <taxon>Eukaryota</taxon>
        <taxon>Sar</taxon>
        <taxon>Stramenopiles</taxon>
        <taxon>Oomycota</taxon>
        <taxon>Peronosporomycetes</taxon>
        <taxon>Peronosporales</taxon>
        <taxon>Peronosporaceae</taxon>
        <taxon>Phytophthora</taxon>
    </lineage>
</organism>
<reference evidence="1" key="1">
    <citation type="submission" date="2021-01" db="EMBL/GenBank/DDBJ databases">
        <title>Phytophthora aleatoria, a newly-described species from Pinus radiata is distinct from Phytophthora cactorum isolates based on comparative genomics.</title>
        <authorList>
            <person name="Mcdougal R."/>
            <person name="Panda P."/>
            <person name="Williams N."/>
            <person name="Studholme D.J."/>
        </authorList>
    </citation>
    <scope>NUCLEOTIDE SEQUENCE</scope>
    <source>
        <strain evidence="1">NZFS 3830</strain>
    </source>
</reference>
<gene>
    <name evidence="1" type="ORF">JG687_00011238</name>
</gene>
<evidence type="ECO:0000313" key="1">
    <source>
        <dbReference type="EMBL" id="KAG6955390.1"/>
    </source>
</evidence>
<dbReference type="AlphaFoldDB" id="A0A8T1UA84"/>